<evidence type="ECO:0000313" key="8">
    <source>
        <dbReference type="Proteomes" id="UP000077755"/>
    </source>
</evidence>
<evidence type="ECO:0000256" key="1">
    <source>
        <dbReference type="ARBA" id="ARBA00022723"/>
    </source>
</evidence>
<dbReference type="Gene3D" id="2.30.30.1190">
    <property type="match status" value="1"/>
</dbReference>
<proteinExistence type="predicted"/>
<keyword evidence="4" id="KW-0238">DNA-binding</keyword>
<dbReference type="SMART" id="SM00356">
    <property type="entry name" value="ZnF_C3H1"/>
    <property type="match status" value="5"/>
</dbReference>
<keyword evidence="2 5" id="KW-0863">Zinc-finger</keyword>
<dbReference type="EMBL" id="CP093349">
    <property type="protein sequence ID" value="WOH09754.1"/>
    <property type="molecule type" value="Genomic_DNA"/>
</dbReference>
<evidence type="ECO:0000313" key="7">
    <source>
        <dbReference type="EMBL" id="WOH09754.1"/>
    </source>
</evidence>
<dbReference type="PANTHER" id="PTHR12506:SF20">
    <property type="entry name" value="ZINC FINGER CCCH DOMAIN-CONTAINING PROTEIN 67"/>
    <property type="match status" value="1"/>
</dbReference>
<dbReference type="PANTHER" id="PTHR12506">
    <property type="entry name" value="PROTEIN PHOSPHATASE RELATED"/>
    <property type="match status" value="1"/>
</dbReference>
<feature type="domain" description="C3H1-type" evidence="6">
    <location>
        <begin position="303"/>
        <end position="331"/>
    </location>
</feature>
<feature type="zinc finger region" description="C3H1-type" evidence="5">
    <location>
        <begin position="346"/>
        <end position="374"/>
    </location>
</feature>
<sequence>MRHVNEQYGEVPPWYWNEEGDVVGRNGKAQYDKEPHCSGNAEKDSVGFNDGNFGSRHYPLRPYTEDCSLYMRTGTCMFGSICKFNHPLQRKPRAPRDTFKQKEEIYDKPRQTECKYYLSAGGCKYGKACWYSHGKGKSAVTPNSELNFIGLPIRVGEKVCSFYMRTGSCKYGENCRFHHPKPTAAGGLDTTSPGRGRSSTKAINETAFSRPVIYPPTPFRRIIYPPTPSAPENAEWNGYQWYFYGVNKLQWFSFTKFIFPFEHIWGFCLFPLPPALSMAVPATESSFYAHPRGQVNIDESPEQPGQPDCSSYMRTGNFKFRSSCRFHHPRKLETAVTLNDQGLPLRPVHSVCSHFCRYGTCKFGSFCKYDHSAGGTAFLDGADHGRLT</sequence>
<feature type="zinc finger region" description="C3H1-type" evidence="5">
    <location>
        <begin position="154"/>
        <end position="182"/>
    </location>
</feature>
<evidence type="ECO:0000256" key="5">
    <source>
        <dbReference type="PROSITE-ProRule" id="PRU00723"/>
    </source>
</evidence>
<evidence type="ECO:0000259" key="6">
    <source>
        <dbReference type="PROSITE" id="PS50103"/>
    </source>
</evidence>
<feature type="domain" description="C3H1-type" evidence="6">
    <location>
        <begin position="346"/>
        <end position="374"/>
    </location>
</feature>
<dbReference type="InterPro" id="IPR050974">
    <property type="entry name" value="Plant_ZF_CCCH"/>
</dbReference>
<accession>A0AAF1B7R4</accession>
<evidence type="ECO:0000256" key="3">
    <source>
        <dbReference type="ARBA" id="ARBA00022833"/>
    </source>
</evidence>
<feature type="zinc finger region" description="C3H1-type" evidence="5">
    <location>
        <begin position="108"/>
        <end position="136"/>
    </location>
</feature>
<dbReference type="GO" id="GO:0003677">
    <property type="term" value="F:DNA binding"/>
    <property type="evidence" value="ECO:0007669"/>
    <property type="project" value="UniProtKB-KW"/>
</dbReference>
<feature type="zinc finger region" description="C3H1-type" evidence="5">
    <location>
        <begin position="303"/>
        <end position="331"/>
    </location>
</feature>
<gene>
    <name evidence="7" type="ORF">DCAR_0729213</name>
</gene>
<feature type="domain" description="C3H1-type" evidence="6">
    <location>
        <begin position="154"/>
        <end position="182"/>
    </location>
</feature>
<dbReference type="GO" id="GO:0008270">
    <property type="term" value="F:zinc ion binding"/>
    <property type="evidence" value="ECO:0007669"/>
    <property type="project" value="UniProtKB-KW"/>
</dbReference>
<evidence type="ECO:0000256" key="4">
    <source>
        <dbReference type="ARBA" id="ARBA00023125"/>
    </source>
</evidence>
<dbReference type="AlphaFoldDB" id="A0AAF1B7R4"/>
<dbReference type="GO" id="GO:0003729">
    <property type="term" value="F:mRNA binding"/>
    <property type="evidence" value="ECO:0007669"/>
    <property type="project" value="UniProtKB-ARBA"/>
</dbReference>
<feature type="domain" description="C3H1-type" evidence="6">
    <location>
        <begin position="61"/>
        <end position="89"/>
    </location>
</feature>
<dbReference type="InterPro" id="IPR000571">
    <property type="entry name" value="Znf_CCCH"/>
</dbReference>
<keyword evidence="1 5" id="KW-0479">Metal-binding</keyword>
<keyword evidence="3 5" id="KW-0862">Zinc</keyword>
<name>A0AAF1B7R4_DAUCS</name>
<dbReference type="PROSITE" id="PS50103">
    <property type="entry name" value="ZF_C3H1"/>
    <property type="match status" value="5"/>
</dbReference>
<dbReference type="SUPFAM" id="SSF90229">
    <property type="entry name" value="CCCH zinc finger"/>
    <property type="match status" value="3"/>
</dbReference>
<feature type="domain" description="C3H1-type" evidence="6">
    <location>
        <begin position="108"/>
        <end position="136"/>
    </location>
</feature>
<feature type="zinc finger region" description="C3H1-type" evidence="5">
    <location>
        <begin position="61"/>
        <end position="89"/>
    </location>
</feature>
<evidence type="ECO:0000256" key="2">
    <source>
        <dbReference type="ARBA" id="ARBA00022771"/>
    </source>
</evidence>
<organism evidence="7 8">
    <name type="scientific">Daucus carota subsp. sativus</name>
    <name type="common">Carrot</name>
    <dbReference type="NCBI Taxonomy" id="79200"/>
    <lineage>
        <taxon>Eukaryota</taxon>
        <taxon>Viridiplantae</taxon>
        <taxon>Streptophyta</taxon>
        <taxon>Embryophyta</taxon>
        <taxon>Tracheophyta</taxon>
        <taxon>Spermatophyta</taxon>
        <taxon>Magnoliopsida</taxon>
        <taxon>eudicotyledons</taxon>
        <taxon>Gunneridae</taxon>
        <taxon>Pentapetalae</taxon>
        <taxon>asterids</taxon>
        <taxon>campanulids</taxon>
        <taxon>Apiales</taxon>
        <taxon>Apiaceae</taxon>
        <taxon>Apioideae</taxon>
        <taxon>Scandiceae</taxon>
        <taxon>Daucinae</taxon>
        <taxon>Daucus</taxon>
        <taxon>Daucus sect. Daucus</taxon>
    </lineage>
</organism>
<reference evidence="7" key="2">
    <citation type="submission" date="2022-03" db="EMBL/GenBank/DDBJ databases">
        <title>Draft title - Genomic analysis of global carrot germplasm unveils the trajectory of domestication and the origin of high carotenoid orange carrot.</title>
        <authorList>
            <person name="Iorizzo M."/>
            <person name="Ellison S."/>
            <person name="Senalik D."/>
            <person name="Macko-Podgorni A."/>
            <person name="Grzebelus D."/>
            <person name="Bostan H."/>
            <person name="Rolling W."/>
            <person name="Curaba J."/>
            <person name="Simon P."/>
        </authorList>
    </citation>
    <scope>NUCLEOTIDE SEQUENCE</scope>
    <source>
        <tissue evidence="7">Leaf</tissue>
    </source>
</reference>
<protein>
    <recommendedName>
        <fullName evidence="6">C3H1-type domain-containing protein</fullName>
    </recommendedName>
</protein>
<dbReference type="Gene3D" id="4.10.1000.10">
    <property type="entry name" value="Zinc finger, CCCH-type"/>
    <property type="match status" value="2"/>
</dbReference>
<dbReference type="Pfam" id="PF00642">
    <property type="entry name" value="zf-CCCH"/>
    <property type="match status" value="3"/>
</dbReference>
<reference evidence="7" key="1">
    <citation type="journal article" date="2016" name="Nat. Genet.">
        <title>A high-quality carrot genome assembly provides new insights into carotenoid accumulation and asterid genome evolution.</title>
        <authorList>
            <person name="Iorizzo M."/>
            <person name="Ellison S."/>
            <person name="Senalik D."/>
            <person name="Zeng P."/>
            <person name="Satapoomin P."/>
            <person name="Huang J."/>
            <person name="Bowman M."/>
            <person name="Iovene M."/>
            <person name="Sanseverino W."/>
            <person name="Cavagnaro P."/>
            <person name="Yildiz M."/>
            <person name="Macko-Podgorni A."/>
            <person name="Moranska E."/>
            <person name="Grzebelus E."/>
            <person name="Grzebelus D."/>
            <person name="Ashrafi H."/>
            <person name="Zheng Z."/>
            <person name="Cheng S."/>
            <person name="Spooner D."/>
            <person name="Van Deynze A."/>
            <person name="Simon P."/>
        </authorList>
    </citation>
    <scope>NUCLEOTIDE SEQUENCE</scope>
    <source>
        <tissue evidence="7">Leaf</tissue>
    </source>
</reference>
<dbReference type="Proteomes" id="UP000077755">
    <property type="component" value="Chromosome 7"/>
</dbReference>
<keyword evidence="8" id="KW-1185">Reference proteome</keyword>
<dbReference type="InterPro" id="IPR036855">
    <property type="entry name" value="Znf_CCCH_sf"/>
</dbReference>